<dbReference type="KEGG" id="fsu:Fisuc_2117"/>
<evidence type="ECO:0000259" key="1">
    <source>
        <dbReference type="Pfam" id="PF00932"/>
    </source>
</evidence>
<keyword evidence="3" id="KW-0167">Capsid protein</keyword>
<dbReference type="InterPro" id="IPR001322">
    <property type="entry name" value="Lamin_tail_dom"/>
</dbReference>
<dbReference type="Pfam" id="PF08757">
    <property type="entry name" value="CotH"/>
    <property type="match status" value="1"/>
</dbReference>
<evidence type="ECO:0000313" key="4">
    <source>
        <dbReference type="EMBL" id="ADL24811.1"/>
    </source>
</evidence>
<sequence length="1053" mass="113657">MRLNIYLTQGLDWCGAQNVSLNSKGSDMKKIFSGVALFGISFGLVLSACGDSNSSDFGMAAPGIGEISSDSNDGQLGGWSSSSFAPGLSSAGIPGSSSAGVPGTSSPVVQSSSSALVPTSSAQVPPASSAATVIPHFEGNSPVFFSEVSPTNANLKDNDGNDPGWVEFYNSSDAPVNLNGYALTDDLSNPRRWVFGNATVPAKSFMIVFLSGKNYPDYVLPSDSLNMMSSDCSSESASGGMGGFNFGDFGGGMGNWGGGGWGGNMGGNTGAASSGNNVENLQGKSSLCFSENGSVQIGSVMKVAQGGDYSRVVVKTNNASSLSKVNQLVVRGFITKNHKIRVNFKEGDSLSSWSGKNLRGTGDLSSVFYVRLDDNAKDLKRNNVTATTFATETQGSESTTIQITSYIARNRGHEPHASFKVDKDGGALYFVNAEGALLDSVRFGAVPTTASWSRDGAGKWGFATPSPYGNTAGEVFAEQVQVAEVNIPPSGFYTSAVTATFPAGTRCEQGGAEPTTNSPVVQTTVTISATTVLRCRAYVGGSYPSEEIIRTYVFEKQPTLAALFVTTDPLSMFSPDSGLYMTGNNASMMDPKKGANFWSNRELPVYVEMFEPGKPQAPAFGVMGDYKISGQYSRAKEKKSFAVTLREEYGEKRLKYTLFPDYPELKKFKAFSLRNFGNNSGDDYVRDRVGTSMTEGLGVDYQRGRYVIVYYNGKYYGIHDLRERNNEYYYETKYGYDPNDIDLLATTSSGTDEASVGSSADYKSMLDWLQNNDLKSDANYKKIADQVDVDNYMNYMQAEMFLNNSDWPHNNMKKWRVASQKTKWKWFMYDTDFGFGVSYNTQTGNVFSYVTNASGTSGMGMGMGFGMGGMGGGQQQVTNGSISPHTILMIRLLSNEGFKNAFINRFSVLLSMNFSADRLLKRINDLQSQVEPEVARDQEFWGYNASSMSNALETIKSFAQTRQAKVREQMESYFTLSSPVEMTFTAQGSGTILVDGLALDKSSMTVSLYRDVPVTLTAQANSGSTFTGWSDGVTDMTRKVNPGEVTSVTAVFR</sequence>
<dbReference type="InterPro" id="IPR044060">
    <property type="entry name" value="Bacterial_rp_domain"/>
</dbReference>
<organism evidence="4 5">
    <name type="scientific">Fibrobacter succinogenes (strain ATCC 19169 / S85)</name>
    <dbReference type="NCBI Taxonomy" id="59374"/>
    <lineage>
        <taxon>Bacteria</taxon>
        <taxon>Pseudomonadati</taxon>
        <taxon>Fibrobacterota</taxon>
        <taxon>Fibrobacteria</taxon>
        <taxon>Fibrobacterales</taxon>
        <taxon>Fibrobacteraceae</taxon>
        <taxon>Fibrobacter</taxon>
    </lineage>
</organism>
<evidence type="ECO:0000313" key="6">
    <source>
        <dbReference type="Proteomes" id="UP000001497"/>
    </source>
</evidence>
<dbReference type="Proteomes" id="UP000000517">
    <property type="component" value="Chromosome"/>
</dbReference>
<dbReference type="PATRIC" id="fig|59374.8.peg.2540"/>
<reference evidence="4" key="3">
    <citation type="submission" date="2010-08" db="EMBL/GenBank/DDBJ databases">
        <authorList>
            <person name="Durkin A.S."/>
            <person name="Nelson K.E."/>
            <person name="Morrison M."/>
            <person name="Forsberg C.W."/>
            <person name="Wilson D.B."/>
            <person name="Russell J.B."/>
            <person name="Cann I.K.O."/>
            <person name="Mackie R.I."/>
            <person name="White B.A."/>
        </authorList>
    </citation>
    <scope>NUCLEOTIDE SEQUENCE</scope>
    <source>
        <strain evidence="4">S85</strain>
    </source>
</reference>
<dbReference type="KEGG" id="fsc:FSU_2651"/>
<dbReference type="EMBL" id="CP001792">
    <property type="protein sequence ID" value="ACX75704.1"/>
    <property type="molecule type" value="Genomic_DNA"/>
</dbReference>
<dbReference type="InterPro" id="IPR014867">
    <property type="entry name" value="Spore_coat_CotH_CotH2/3/7"/>
</dbReference>
<keyword evidence="3" id="KW-0946">Virion</keyword>
<reference evidence="5" key="2">
    <citation type="submission" date="2010-08" db="EMBL/GenBank/DDBJ databases">
        <title>Complete sequence of Fibrobacter succinogenes subsp. succinogenes S85.</title>
        <authorList>
            <person name="Durkin A.S."/>
            <person name="Nelson K.E."/>
            <person name="Morrison M."/>
            <person name="Forsberg C.W."/>
            <person name="Wilson D.B."/>
            <person name="Russell J.B."/>
            <person name="Cann I.K.O."/>
            <person name="Mackie R.I."/>
            <person name="White B.A."/>
        </authorList>
    </citation>
    <scope>NUCLEOTIDE SEQUENCE [LARGE SCALE GENOMIC DNA]</scope>
    <source>
        <strain evidence="5">ATCC 19169 / S85</strain>
    </source>
</reference>
<dbReference type="Pfam" id="PF18998">
    <property type="entry name" value="Flg_new_2"/>
    <property type="match status" value="1"/>
</dbReference>
<proteinExistence type="predicted"/>
<dbReference type="SUPFAM" id="SSF74853">
    <property type="entry name" value="Lamin A/C globular tail domain"/>
    <property type="match status" value="1"/>
</dbReference>
<dbReference type="Pfam" id="PF00932">
    <property type="entry name" value="LTD"/>
    <property type="match status" value="1"/>
</dbReference>
<evidence type="ECO:0000259" key="2">
    <source>
        <dbReference type="Pfam" id="PF18998"/>
    </source>
</evidence>
<dbReference type="eggNOG" id="ENOG502ZCG5">
    <property type="taxonomic scope" value="Bacteria"/>
</dbReference>
<dbReference type="Proteomes" id="UP000001497">
    <property type="component" value="Chromosome"/>
</dbReference>
<feature type="domain" description="LTD" evidence="1">
    <location>
        <begin position="141"/>
        <end position="213"/>
    </location>
</feature>
<dbReference type="OrthoDB" id="9807130at2"/>
<name>C9RJI7_FIBSS</name>
<accession>C9RJI7</accession>
<dbReference type="HOGENOM" id="CLU_008731_0_0_0"/>
<dbReference type="InterPro" id="IPR036415">
    <property type="entry name" value="Lamin_tail_dom_sf"/>
</dbReference>
<protein>
    <submittedName>
        <fullName evidence="4">Conserved domain protein</fullName>
    </submittedName>
    <submittedName>
        <fullName evidence="3">Spore coat protein CotH</fullName>
    </submittedName>
</protein>
<keyword evidence="6" id="KW-1185">Reference proteome</keyword>
<evidence type="ECO:0000313" key="5">
    <source>
        <dbReference type="Proteomes" id="UP000000517"/>
    </source>
</evidence>
<feature type="domain" description="Bacterial repeat" evidence="2">
    <location>
        <begin position="1012"/>
        <end position="1052"/>
    </location>
</feature>
<dbReference type="AlphaFoldDB" id="C9RJI7"/>
<reference evidence="3 6" key="1">
    <citation type="submission" date="2009-10" db="EMBL/GenBank/DDBJ databases">
        <title>Complete sequence of Fibrobacter succinogenes subsp. succinogenes S85.</title>
        <authorList>
            <consortium name="US DOE Joint Genome Institute"/>
            <person name="Lucas S."/>
            <person name="Copeland A."/>
            <person name="Lapidus A."/>
            <person name="Glavina del Rio T."/>
            <person name="Tice H."/>
            <person name="Bruce D."/>
            <person name="Goodwin L."/>
            <person name="Pitluck S."/>
            <person name="Chertkov O."/>
            <person name="Detter J.C."/>
            <person name="Han C."/>
            <person name="Tapia R."/>
            <person name="Larimer F."/>
            <person name="Land M."/>
            <person name="Hauser L."/>
            <person name="Kyrpides N."/>
            <person name="Mikhailova N."/>
            <person name="Weimer P.J."/>
            <person name="Stevenson D.M."/>
            <person name="Boyum J."/>
            <person name="Brumm P.I."/>
            <person name="Mead D."/>
        </authorList>
    </citation>
    <scope>NUCLEOTIDE SEQUENCE [LARGE SCALE GENOMIC DNA]</scope>
    <source>
        <strain evidence="6">ATCC 19169 / S85</strain>
        <strain evidence="3">S85</strain>
    </source>
</reference>
<evidence type="ECO:0000313" key="3">
    <source>
        <dbReference type="EMBL" id="ACX75704.1"/>
    </source>
</evidence>
<dbReference type="STRING" id="59374.FSU_2651"/>
<dbReference type="EMBL" id="CP002158">
    <property type="protein sequence ID" value="ADL24811.1"/>
    <property type="molecule type" value="Genomic_DNA"/>
</dbReference>
<gene>
    <name evidence="3" type="ordered locus">Fisuc_2117</name>
    <name evidence="4" type="ordered locus">FSU_2651</name>
</gene>